<dbReference type="RefSeq" id="WP_346824543.1">
    <property type="nucleotide sequence ID" value="NZ_JBDKWZ010000026.1"/>
</dbReference>
<organism evidence="3 4">
    <name type="scientific">Rapidithrix thailandica</name>
    <dbReference type="NCBI Taxonomy" id="413964"/>
    <lineage>
        <taxon>Bacteria</taxon>
        <taxon>Pseudomonadati</taxon>
        <taxon>Bacteroidota</taxon>
        <taxon>Cytophagia</taxon>
        <taxon>Cytophagales</taxon>
        <taxon>Flammeovirgaceae</taxon>
        <taxon>Rapidithrix</taxon>
    </lineage>
</organism>
<dbReference type="PANTHER" id="PTHR32305">
    <property type="match status" value="1"/>
</dbReference>
<protein>
    <submittedName>
        <fullName evidence="3">RHS repeat-associated core domain-containing protein</fullName>
    </submittedName>
</protein>
<dbReference type="NCBIfam" id="TIGR03696">
    <property type="entry name" value="Rhs_assc_core"/>
    <property type="match status" value="1"/>
</dbReference>
<evidence type="ECO:0000256" key="1">
    <source>
        <dbReference type="ARBA" id="ARBA00022737"/>
    </source>
</evidence>
<accession>A0AAW9SHL6</accession>
<dbReference type="InterPro" id="IPR022385">
    <property type="entry name" value="Rhs_assc_core"/>
</dbReference>
<keyword evidence="4" id="KW-1185">Reference proteome</keyword>
<comment type="caution">
    <text evidence="3">The sequence shown here is derived from an EMBL/GenBank/DDBJ whole genome shotgun (WGS) entry which is preliminary data.</text>
</comment>
<evidence type="ECO:0000313" key="4">
    <source>
        <dbReference type="Proteomes" id="UP001403385"/>
    </source>
</evidence>
<dbReference type="Proteomes" id="UP001403385">
    <property type="component" value="Unassembled WGS sequence"/>
</dbReference>
<keyword evidence="1" id="KW-0677">Repeat</keyword>
<evidence type="ECO:0000313" key="3">
    <source>
        <dbReference type="EMBL" id="MEN7551764.1"/>
    </source>
</evidence>
<dbReference type="AlphaFoldDB" id="A0AAW9SHL6"/>
<proteinExistence type="predicted"/>
<reference evidence="3 4" key="1">
    <citation type="submission" date="2024-04" db="EMBL/GenBank/DDBJ databases">
        <title>Novel genus in family Flammeovirgaceae.</title>
        <authorList>
            <person name="Nguyen T.H."/>
            <person name="Vuong T.Q."/>
            <person name="Le H."/>
            <person name="Kim S.-G."/>
        </authorList>
    </citation>
    <scope>NUCLEOTIDE SEQUENCE [LARGE SCALE GENOMIC DNA]</scope>
    <source>
        <strain evidence="3 4">JCM 23209</strain>
    </source>
</reference>
<feature type="domain" description="Teneurin-like YD-shell" evidence="2">
    <location>
        <begin position="5"/>
        <end position="101"/>
    </location>
</feature>
<dbReference type="PANTHER" id="PTHR32305:SF15">
    <property type="entry name" value="PROTEIN RHSA-RELATED"/>
    <property type="match status" value="1"/>
</dbReference>
<dbReference type="InterPro" id="IPR050708">
    <property type="entry name" value="T6SS_VgrG/RHS"/>
</dbReference>
<dbReference type="EMBL" id="JBDKWZ010000026">
    <property type="protein sequence ID" value="MEN7551764.1"/>
    <property type="molecule type" value="Genomic_DNA"/>
</dbReference>
<gene>
    <name evidence="3" type="ORF">AAG747_27865</name>
</gene>
<dbReference type="Gene3D" id="2.180.10.10">
    <property type="entry name" value="RHS repeat-associated core"/>
    <property type="match status" value="1"/>
</dbReference>
<dbReference type="Pfam" id="PF25023">
    <property type="entry name" value="TEN_YD-shell"/>
    <property type="match status" value="1"/>
</dbReference>
<sequence length="151" mass="17212">MITWVFDEGSFVPSTKITQEDVYSIVTDYIGKPIAAYNGVGNLVWEVEYDIYGNIRSQTKGEQHFMPFRYQGQYEDAELDGLMYNRFRYYDGNRGMYISQDPIGLAGNNPNIYGYVSGRVDASKVWGISTISHLLFPVFTTSPPNHLFFCG</sequence>
<dbReference type="InterPro" id="IPR056823">
    <property type="entry name" value="TEN-like_YD-shell"/>
</dbReference>
<name>A0AAW9SHL6_9BACT</name>
<evidence type="ECO:0000259" key="2">
    <source>
        <dbReference type="Pfam" id="PF25023"/>
    </source>
</evidence>